<dbReference type="AlphaFoldDB" id="A0A8S4QI22"/>
<name>A0A8S4QI22_9NEOP</name>
<gene>
    <name evidence="1" type="primary">jg138</name>
    <name evidence="1" type="ORF">PAEG_LOCUS559</name>
</gene>
<proteinExistence type="predicted"/>
<accession>A0A8S4QI22</accession>
<reference evidence="1" key="1">
    <citation type="submission" date="2022-03" db="EMBL/GenBank/DDBJ databases">
        <authorList>
            <person name="Lindestad O."/>
        </authorList>
    </citation>
    <scope>NUCLEOTIDE SEQUENCE</scope>
</reference>
<keyword evidence="2" id="KW-1185">Reference proteome</keyword>
<sequence>MLIAEAEPNPDRNNLQNIGVRRRTVNKRTIYSEFIPGRQGATTVLSTATEFADVYLSHSHPSADIARRCSPHAIC</sequence>
<dbReference type="EMBL" id="CAKXAJ010001680">
    <property type="protein sequence ID" value="CAH2207942.1"/>
    <property type="molecule type" value="Genomic_DNA"/>
</dbReference>
<protein>
    <submittedName>
        <fullName evidence="1">Jg138 protein</fullName>
    </submittedName>
</protein>
<organism evidence="1 2">
    <name type="scientific">Pararge aegeria aegeria</name>
    <dbReference type="NCBI Taxonomy" id="348720"/>
    <lineage>
        <taxon>Eukaryota</taxon>
        <taxon>Metazoa</taxon>
        <taxon>Ecdysozoa</taxon>
        <taxon>Arthropoda</taxon>
        <taxon>Hexapoda</taxon>
        <taxon>Insecta</taxon>
        <taxon>Pterygota</taxon>
        <taxon>Neoptera</taxon>
        <taxon>Endopterygota</taxon>
        <taxon>Lepidoptera</taxon>
        <taxon>Glossata</taxon>
        <taxon>Ditrysia</taxon>
        <taxon>Papilionoidea</taxon>
        <taxon>Nymphalidae</taxon>
        <taxon>Satyrinae</taxon>
        <taxon>Satyrini</taxon>
        <taxon>Parargina</taxon>
        <taxon>Pararge</taxon>
    </lineage>
</organism>
<evidence type="ECO:0000313" key="1">
    <source>
        <dbReference type="EMBL" id="CAH2207942.1"/>
    </source>
</evidence>
<dbReference type="Proteomes" id="UP000838756">
    <property type="component" value="Unassembled WGS sequence"/>
</dbReference>
<evidence type="ECO:0000313" key="2">
    <source>
        <dbReference type="Proteomes" id="UP000838756"/>
    </source>
</evidence>
<comment type="caution">
    <text evidence="1">The sequence shown here is derived from an EMBL/GenBank/DDBJ whole genome shotgun (WGS) entry which is preliminary data.</text>
</comment>